<dbReference type="EMBL" id="SLWS01000008">
    <property type="protein sequence ID" value="TCO55081.1"/>
    <property type="molecule type" value="Genomic_DNA"/>
</dbReference>
<dbReference type="Gene3D" id="3.40.50.150">
    <property type="entry name" value="Vaccinia Virus protein VP39"/>
    <property type="match status" value="1"/>
</dbReference>
<dbReference type="SUPFAM" id="SSF53335">
    <property type="entry name" value="S-adenosyl-L-methionine-dependent methyltransferases"/>
    <property type="match status" value="1"/>
</dbReference>
<protein>
    <submittedName>
        <fullName evidence="5">Methyltransferase family protein</fullName>
    </submittedName>
</protein>
<dbReference type="RefSeq" id="WP_132122841.1">
    <property type="nucleotide sequence ID" value="NZ_SLWS01000008.1"/>
</dbReference>
<dbReference type="AlphaFoldDB" id="A0A4R2J7J4"/>
<organism evidence="5 6">
    <name type="scientific">Actinocrispum wychmicini</name>
    <dbReference type="NCBI Taxonomy" id="1213861"/>
    <lineage>
        <taxon>Bacteria</taxon>
        <taxon>Bacillati</taxon>
        <taxon>Actinomycetota</taxon>
        <taxon>Actinomycetes</taxon>
        <taxon>Pseudonocardiales</taxon>
        <taxon>Pseudonocardiaceae</taxon>
        <taxon>Actinocrispum</taxon>
    </lineage>
</organism>
<proteinExistence type="predicted"/>
<evidence type="ECO:0000259" key="4">
    <source>
        <dbReference type="Pfam" id="PF13649"/>
    </source>
</evidence>
<dbReference type="Proteomes" id="UP000295680">
    <property type="component" value="Unassembled WGS sequence"/>
</dbReference>
<evidence type="ECO:0000256" key="2">
    <source>
        <dbReference type="ARBA" id="ARBA00022679"/>
    </source>
</evidence>
<dbReference type="InterPro" id="IPR029063">
    <property type="entry name" value="SAM-dependent_MTases_sf"/>
</dbReference>
<keyword evidence="6" id="KW-1185">Reference proteome</keyword>
<dbReference type="GO" id="GO:0032259">
    <property type="term" value="P:methylation"/>
    <property type="evidence" value="ECO:0007669"/>
    <property type="project" value="UniProtKB-KW"/>
</dbReference>
<reference evidence="5 6" key="1">
    <citation type="submission" date="2019-03" db="EMBL/GenBank/DDBJ databases">
        <title>Genomic Encyclopedia of Type Strains, Phase IV (KMG-IV): sequencing the most valuable type-strain genomes for metagenomic binning, comparative biology and taxonomic classification.</title>
        <authorList>
            <person name="Goeker M."/>
        </authorList>
    </citation>
    <scope>NUCLEOTIDE SEQUENCE [LARGE SCALE GENOMIC DNA]</scope>
    <source>
        <strain evidence="5 6">DSM 45934</strain>
    </source>
</reference>
<dbReference type="OrthoDB" id="189743at2"/>
<accession>A0A4R2J7J4</accession>
<sequence length="219" mass="23932">MTTPDPLADPTGWFEHRYAVAEQGEATVPWDAGAAYDLLTHWAPPGVGRTAIVVGCGLGHDAEFLASLGYDTVAFDSSATAIRQARAQFPDSKVHYLTGDLLNLPDGWRGSFDLVVEIRTVQSLPLRLRADAIDRIGELVAPGGTLFVVAGVRDDSEPLDGEPLDEGPPWPLTRDEVTSFANETLKLHDITSSPDPQRPQWRRWHALFTNIEAISPESH</sequence>
<keyword evidence="3" id="KW-0949">S-adenosyl-L-methionine</keyword>
<dbReference type="GO" id="GO:0008168">
    <property type="term" value="F:methyltransferase activity"/>
    <property type="evidence" value="ECO:0007669"/>
    <property type="project" value="UniProtKB-KW"/>
</dbReference>
<dbReference type="PANTHER" id="PTHR43464:SF19">
    <property type="entry name" value="UBIQUINONE BIOSYNTHESIS O-METHYLTRANSFERASE, MITOCHONDRIAL"/>
    <property type="match status" value="1"/>
</dbReference>
<feature type="domain" description="Methyltransferase" evidence="4">
    <location>
        <begin position="54"/>
        <end position="144"/>
    </location>
</feature>
<dbReference type="InterPro" id="IPR041698">
    <property type="entry name" value="Methyltransf_25"/>
</dbReference>
<gene>
    <name evidence="5" type="ORF">EV192_108369</name>
</gene>
<comment type="caution">
    <text evidence="5">The sequence shown here is derived from an EMBL/GenBank/DDBJ whole genome shotgun (WGS) entry which is preliminary data.</text>
</comment>
<evidence type="ECO:0000256" key="1">
    <source>
        <dbReference type="ARBA" id="ARBA00022603"/>
    </source>
</evidence>
<evidence type="ECO:0000313" key="5">
    <source>
        <dbReference type="EMBL" id="TCO55081.1"/>
    </source>
</evidence>
<evidence type="ECO:0000256" key="3">
    <source>
        <dbReference type="ARBA" id="ARBA00022691"/>
    </source>
</evidence>
<dbReference type="CDD" id="cd02440">
    <property type="entry name" value="AdoMet_MTases"/>
    <property type="match status" value="1"/>
</dbReference>
<name>A0A4R2J7J4_9PSEU</name>
<evidence type="ECO:0000313" key="6">
    <source>
        <dbReference type="Proteomes" id="UP000295680"/>
    </source>
</evidence>
<dbReference type="PANTHER" id="PTHR43464">
    <property type="entry name" value="METHYLTRANSFERASE"/>
    <property type="match status" value="1"/>
</dbReference>
<dbReference type="Pfam" id="PF13649">
    <property type="entry name" value="Methyltransf_25"/>
    <property type="match status" value="1"/>
</dbReference>
<keyword evidence="1 5" id="KW-0489">Methyltransferase</keyword>
<keyword evidence="2 5" id="KW-0808">Transferase</keyword>